<reference evidence="1 2" key="1">
    <citation type="journal article" date="2019" name="Commun. Biol.">
        <title>The bagworm genome reveals a unique fibroin gene that provides high tensile strength.</title>
        <authorList>
            <person name="Kono N."/>
            <person name="Nakamura H."/>
            <person name="Ohtoshi R."/>
            <person name="Tomita M."/>
            <person name="Numata K."/>
            <person name="Arakawa K."/>
        </authorList>
    </citation>
    <scope>NUCLEOTIDE SEQUENCE [LARGE SCALE GENOMIC DNA]</scope>
</reference>
<comment type="caution">
    <text evidence="1">The sequence shown here is derived from an EMBL/GenBank/DDBJ whole genome shotgun (WGS) entry which is preliminary data.</text>
</comment>
<evidence type="ECO:0000313" key="2">
    <source>
        <dbReference type="Proteomes" id="UP000299102"/>
    </source>
</evidence>
<organism evidence="1 2">
    <name type="scientific">Eumeta variegata</name>
    <name type="common">Bagworm moth</name>
    <name type="synonym">Eumeta japonica</name>
    <dbReference type="NCBI Taxonomy" id="151549"/>
    <lineage>
        <taxon>Eukaryota</taxon>
        <taxon>Metazoa</taxon>
        <taxon>Ecdysozoa</taxon>
        <taxon>Arthropoda</taxon>
        <taxon>Hexapoda</taxon>
        <taxon>Insecta</taxon>
        <taxon>Pterygota</taxon>
        <taxon>Neoptera</taxon>
        <taxon>Endopterygota</taxon>
        <taxon>Lepidoptera</taxon>
        <taxon>Glossata</taxon>
        <taxon>Ditrysia</taxon>
        <taxon>Tineoidea</taxon>
        <taxon>Psychidae</taxon>
        <taxon>Oiketicinae</taxon>
        <taxon>Eumeta</taxon>
    </lineage>
</organism>
<keyword evidence="2" id="KW-1185">Reference proteome</keyword>
<accession>A0A4C1XTL2</accession>
<sequence length="241" mass="26578">MEGAGEDMRECLVRLWRCNRAQPRPRVPPSAAYHTLECDEIALTLIKAEYDAEDAFTTEGLLTAVSQQREDSVPDTSLLVKQECEKVPLTVVKTEHDSEDTFTTQGLLVTASQHRKDPGADAGLLVKQEHEKMPLMIIKSEYDVEHTVTTQGLLAAVSKRQEEPVADTGLLVIQNDDFTMKIEDEAEEVMIKQELNVGPTVLQQKTAIWPLAPSDQTDPVPCTITRPGEDVTAAPLCAGEL</sequence>
<dbReference type="Proteomes" id="UP000299102">
    <property type="component" value="Unassembled WGS sequence"/>
</dbReference>
<dbReference type="AlphaFoldDB" id="A0A4C1XTL2"/>
<evidence type="ECO:0000313" key="1">
    <source>
        <dbReference type="EMBL" id="GBP66332.1"/>
    </source>
</evidence>
<proteinExistence type="predicted"/>
<protein>
    <submittedName>
        <fullName evidence="1">Uncharacterized protein</fullName>
    </submittedName>
</protein>
<dbReference type="EMBL" id="BGZK01000954">
    <property type="protein sequence ID" value="GBP66332.1"/>
    <property type="molecule type" value="Genomic_DNA"/>
</dbReference>
<gene>
    <name evidence="1" type="ORF">EVAR_77950_1</name>
</gene>
<name>A0A4C1XTL2_EUMVA</name>